<dbReference type="GO" id="GO:0012505">
    <property type="term" value="C:endomembrane system"/>
    <property type="evidence" value="ECO:0007669"/>
    <property type="project" value="UniProtKB-SubCell"/>
</dbReference>
<evidence type="ECO:0000256" key="1">
    <source>
        <dbReference type="ARBA" id="ARBA00004127"/>
    </source>
</evidence>
<evidence type="ECO:0000313" key="6">
    <source>
        <dbReference type="EMBL" id="KOO06362.1"/>
    </source>
</evidence>
<dbReference type="Gene3D" id="1.20.120.1630">
    <property type="match status" value="1"/>
</dbReference>
<dbReference type="Pfam" id="PF04191">
    <property type="entry name" value="PEMT"/>
    <property type="match status" value="1"/>
</dbReference>
<dbReference type="Proteomes" id="UP000037530">
    <property type="component" value="Unassembled WGS sequence"/>
</dbReference>
<evidence type="ECO:0000256" key="2">
    <source>
        <dbReference type="ARBA" id="ARBA00022692"/>
    </source>
</evidence>
<dbReference type="RefSeq" id="WP_053410437.1">
    <property type="nucleotide sequence ID" value="NZ_LHPI01000019.1"/>
</dbReference>
<dbReference type="OrthoDB" id="9811969at2"/>
<evidence type="ECO:0000256" key="3">
    <source>
        <dbReference type="ARBA" id="ARBA00022989"/>
    </source>
</evidence>
<dbReference type="STRING" id="171383.AKJ31_17870"/>
<dbReference type="PANTHER" id="PTHR12714">
    <property type="entry name" value="PROTEIN-S ISOPRENYLCYSTEINE O-METHYLTRANSFERASE"/>
    <property type="match status" value="1"/>
</dbReference>
<dbReference type="EMBL" id="LHPI01000019">
    <property type="protein sequence ID" value="KOO06362.1"/>
    <property type="molecule type" value="Genomic_DNA"/>
</dbReference>
<evidence type="ECO:0000256" key="4">
    <source>
        <dbReference type="ARBA" id="ARBA00023136"/>
    </source>
</evidence>
<dbReference type="PANTHER" id="PTHR12714:SF24">
    <property type="entry name" value="SLR1182 PROTEIN"/>
    <property type="match status" value="1"/>
</dbReference>
<keyword evidence="7" id="KW-1185">Reference proteome</keyword>
<dbReference type="PATRIC" id="fig|171383.3.peg.3652"/>
<keyword evidence="3 5" id="KW-1133">Transmembrane helix</keyword>
<evidence type="ECO:0000256" key="5">
    <source>
        <dbReference type="SAM" id="Phobius"/>
    </source>
</evidence>
<sequence length="153" mass="17639">MDKLERKIPPVAVFIILIILINRVTHALPVFTVDLPLHSPLLAVCFVLSGVIGVSGVYQFHRANTTVHPVKVEDASTVVQTGIFAYTRNPMYLALFILLFGFAYWHQNLLALGFSFLFIPYMNRFQILPEERALEKLFGNEYIVYKQKVRRWI</sequence>
<keyword evidence="2 5" id="KW-0812">Transmembrane</keyword>
<feature type="transmembrane region" description="Helical" evidence="5">
    <location>
        <begin position="37"/>
        <end position="58"/>
    </location>
</feature>
<evidence type="ECO:0000313" key="7">
    <source>
        <dbReference type="Proteomes" id="UP000037530"/>
    </source>
</evidence>
<dbReference type="InterPro" id="IPR007318">
    <property type="entry name" value="Phopholipid_MeTrfase"/>
</dbReference>
<reference evidence="7" key="1">
    <citation type="submission" date="2015-08" db="EMBL/GenBank/DDBJ databases">
        <title>Vibrio galatheae sp. nov., a novel member of the Vibrionaceae family isolated from the Solomon Islands.</title>
        <authorList>
            <person name="Giubergia S."/>
            <person name="Machado H."/>
            <person name="Mateiu R.V."/>
            <person name="Gram L."/>
        </authorList>
    </citation>
    <scope>NUCLEOTIDE SEQUENCE [LARGE SCALE GENOMIC DNA]</scope>
    <source>
        <strain evidence="7">DSM 19134</strain>
    </source>
</reference>
<organism evidence="6 7">
    <name type="scientific">Vibrio hepatarius</name>
    <dbReference type="NCBI Taxonomy" id="171383"/>
    <lineage>
        <taxon>Bacteria</taxon>
        <taxon>Pseudomonadati</taxon>
        <taxon>Pseudomonadota</taxon>
        <taxon>Gammaproteobacteria</taxon>
        <taxon>Vibrionales</taxon>
        <taxon>Vibrionaceae</taxon>
        <taxon>Vibrio</taxon>
        <taxon>Vibrio oreintalis group</taxon>
    </lineage>
</organism>
<evidence type="ECO:0008006" key="8">
    <source>
        <dbReference type="Google" id="ProtNLM"/>
    </source>
</evidence>
<dbReference type="AlphaFoldDB" id="A0A0M0HWW4"/>
<feature type="transmembrane region" description="Helical" evidence="5">
    <location>
        <begin position="92"/>
        <end position="119"/>
    </location>
</feature>
<protein>
    <recommendedName>
        <fullName evidence="8">Protein-S-isoprenylcysteine methyltransferase</fullName>
    </recommendedName>
</protein>
<name>A0A0M0HWW4_9VIBR</name>
<keyword evidence="4 5" id="KW-0472">Membrane</keyword>
<dbReference type="GO" id="GO:0016740">
    <property type="term" value="F:transferase activity"/>
    <property type="evidence" value="ECO:0007669"/>
    <property type="project" value="UniProtKB-ARBA"/>
</dbReference>
<comment type="subcellular location">
    <subcellularLocation>
        <location evidence="1">Endomembrane system</location>
        <topology evidence="1">Multi-pass membrane protein</topology>
    </subcellularLocation>
</comment>
<proteinExistence type="predicted"/>
<gene>
    <name evidence="6" type="ORF">AKJ31_17870</name>
</gene>
<comment type="caution">
    <text evidence="6">The sequence shown here is derived from an EMBL/GenBank/DDBJ whole genome shotgun (WGS) entry which is preliminary data.</text>
</comment>
<accession>A0A0M0HWW4</accession>